<dbReference type="EMBL" id="CP036273">
    <property type="protein sequence ID" value="QDU21442.1"/>
    <property type="molecule type" value="Genomic_DNA"/>
</dbReference>
<name>A0A517XVA6_9BACT</name>
<dbReference type="GO" id="GO:0004674">
    <property type="term" value="F:protein serine/threonine kinase activity"/>
    <property type="evidence" value="ECO:0007669"/>
    <property type="project" value="UniProtKB-KW"/>
</dbReference>
<dbReference type="Gene3D" id="3.30.200.20">
    <property type="entry name" value="Phosphorylase Kinase, domain 1"/>
    <property type="match status" value="1"/>
</dbReference>
<dbReference type="GO" id="GO:0005524">
    <property type="term" value="F:ATP binding"/>
    <property type="evidence" value="ECO:0007669"/>
    <property type="project" value="UniProtKB-KW"/>
</dbReference>
<sequence length="299" mass="33849">MGFFDFLTGKGKDRGGVGGSPRKVANIAKRFELSGKTGQGSMSKVYRAYDREIGRNVCLKVLDKVKTKEFEARFPGLKKPSEGEICMALRHENIVRTYEHGLTTNGEPYIVMEWVDGYGLSYLVETRNAQLKGNRINYLSQLSDAVQYIHDSKYLHRDLCARNIMVNTEGVLKLIDFGLAIPYTPQFCAPGNRTGTKEIMAPELLARRTTDHRVDMFALGVTAYEMFTFSLPWERSMDSNEYSRRVMNTPPKNPKDVNKDLDDETAAVLLKGIAKVPTDRFGSAKAFKEALERLPRQDW</sequence>
<dbReference type="Pfam" id="PF00069">
    <property type="entry name" value="Pkinase"/>
    <property type="match status" value="1"/>
</dbReference>
<keyword evidence="1" id="KW-0723">Serine/threonine-protein kinase</keyword>
<accession>A0A517XVA6</accession>
<evidence type="ECO:0000256" key="3">
    <source>
        <dbReference type="ARBA" id="ARBA00022741"/>
    </source>
</evidence>
<dbReference type="PROSITE" id="PS50011">
    <property type="entry name" value="PROTEIN_KINASE_DOM"/>
    <property type="match status" value="1"/>
</dbReference>
<organism evidence="7 8">
    <name type="scientific">Urbifossiella limnaea</name>
    <dbReference type="NCBI Taxonomy" id="2528023"/>
    <lineage>
        <taxon>Bacteria</taxon>
        <taxon>Pseudomonadati</taxon>
        <taxon>Planctomycetota</taxon>
        <taxon>Planctomycetia</taxon>
        <taxon>Gemmatales</taxon>
        <taxon>Gemmataceae</taxon>
        <taxon>Urbifossiella</taxon>
    </lineage>
</organism>
<dbReference type="EC" id="2.7.11.1" evidence="7"/>
<evidence type="ECO:0000256" key="1">
    <source>
        <dbReference type="ARBA" id="ARBA00022527"/>
    </source>
</evidence>
<evidence type="ECO:0000256" key="4">
    <source>
        <dbReference type="ARBA" id="ARBA00022777"/>
    </source>
</evidence>
<dbReference type="KEGG" id="uli:ETAA1_34090"/>
<reference evidence="7 8" key="1">
    <citation type="submission" date="2019-02" db="EMBL/GenBank/DDBJ databases">
        <title>Deep-cultivation of Planctomycetes and their phenomic and genomic characterization uncovers novel biology.</title>
        <authorList>
            <person name="Wiegand S."/>
            <person name="Jogler M."/>
            <person name="Boedeker C."/>
            <person name="Pinto D."/>
            <person name="Vollmers J."/>
            <person name="Rivas-Marin E."/>
            <person name="Kohn T."/>
            <person name="Peeters S.H."/>
            <person name="Heuer A."/>
            <person name="Rast P."/>
            <person name="Oberbeckmann S."/>
            <person name="Bunk B."/>
            <person name="Jeske O."/>
            <person name="Meyerdierks A."/>
            <person name="Storesund J.E."/>
            <person name="Kallscheuer N."/>
            <person name="Luecker S."/>
            <person name="Lage O.M."/>
            <person name="Pohl T."/>
            <person name="Merkel B.J."/>
            <person name="Hornburger P."/>
            <person name="Mueller R.-W."/>
            <person name="Bruemmer F."/>
            <person name="Labrenz M."/>
            <person name="Spormann A.M."/>
            <person name="Op den Camp H."/>
            <person name="Overmann J."/>
            <person name="Amann R."/>
            <person name="Jetten M.S.M."/>
            <person name="Mascher T."/>
            <person name="Medema M.H."/>
            <person name="Devos D.P."/>
            <person name="Kaster A.-K."/>
            <person name="Ovreas L."/>
            <person name="Rohde M."/>
            <person name="Galperin M.Y."/>
            <person name="Jogler C."/>
        </authorList>
    </citation>
    <scope>NUCLEOTIDE SEQUENCE [LARGE SCALE GENOMIC DNA]</scope>
    <source>
        <strain evidence="7 8">ETA_A1</strain>
    </source>
</reference>
<dbReference type="PROSITE" id="PS00109">
    <property type="entry name" value="PROTEIN_KINASE_TYR"/>
    <property type="match status" value="1"/>
</dbReference>
<dbReference type="RefSeq" id="WP_238389238.1">
    <property type="nucleotide sequence ID" value="NZ_CP036273.1"/>
</dbReference>
<dbReference type="AlphaFoldDB" id="A0A517XVA6"/>
<evidence type="ECO:0000259" key="6">
    <source>
        <dbReference type="PROSITE" id="PS50011"/>
    </source>
</evidence>
<dbReference type="InterPro" id="IPR011009">
    <property type="entry name" value="Kinase-like_dom_sf"/>
</dbReference>
<keyword evidence="5" id="KW-0067">ATP-binding</keyword>
<dbReference type="CDD" id="cd14014">
    <property type="entry name" value="STKc_PknB_like"/>
    <property type="match status" value="1"/>
</dbReference>
<dbReference type="SUPFAM" id="SSF56112">
    <property type="entry name" value="Protein kinase-like (PK-like)"/>
    <property type="match status" value="1"/>
</dbReference>
<dbReference type="PANTHER" id="PTHR24351">
    <property type="entry name" value="RIBOSOMAL PROTEIN S6 KINASE"/>
    <property type="match status" value="1"/>
</dbReference>
<proteinExistence type="predicted"/>
<feature type="domain" description="Protein kinase" evidence="6">
    <location>
        <begin position="31"/>
        <end position="299"/>
    </location>
</feature>
<dbReference type="Proteomes" id="UP000319576">
    <property type="component" value="Chromosome"/>
</dbReference>
<keyword evidence="4 7" id="KW-0418">Kinase</keyword>
<evidence type="ECO:0000313" key="8">
    <source>
        <dbReference type="Proteomes" id="UP000319576"/>
    </source>
</evidence>
<keyword evidence="3" id="KW-0547">Nucleotide-binding</keyword>
<dbReference type="Gene3D" id="1.10.510.10">
    <property type="entry name" value="Transferase(Phosphotransferase) domain 1"/>
    <property type="match status" value="1"/>
</dbReference>
<dbReference type="InterPro" id="IPR008266">
    <property type="entry name" value="Tyr_kinase_AS"/>
</dbReference>
<evidence type="ECO:0000313" key="7">
    <source>
        <dbReference type="EMBL" id="QDU21442.1"/>
    </source>
</evidence>
<keyword evidence="2 7" id="KW-0808">Transferase</keyword>
<protein>
    <submittedName>
        <fullName evidence="7">Serine/threonine-protein kinase Pkn1</fullName>
        <ecNumber evidence="7">2.7.11.1</ecNumber>
    </submittedName>
</protein>
<evidence type="ECO:0000256" key="5">
    <source>
        <dbReference type="ARBA" id="ARBA00022840"/>
    </source>
</evidence>
<evidence type="ECO:0000256" key="2">
    <source>
        <dbReference type="ARBA" id="ARBA00022679"/>
    </source>
</evidence>
<gene>
    <name evidence="7" type="primary">pkn1_10</name>
    <name evidence="7" type="ORF">ETAA1_34090</name>
</gene>
<keyword evidence="8" id="KW-1185">Reference proteome</keyword>
<dbReference type="InterPro" id="IPR000719">
    <property type="entry name" value="Prot_kinase_dom"/>
</dbReference>